<name>A0A2G5SBY6_9PELO</name>
<evidence type="ECO:0000313" key="3">
    <source>
        <dbReference type="Proteomes" id="UP000230233"/>
    </source>
</evidence>
<organism evidence="2 3">
    <name type="scientific">Caenorhabditis nigoni</name>
    <dbReference type="NCBI Taxonomy" id="1611254"/>
    <lineage>
        <taxon>Eukaryota</taxon>
        <taxon>Metazoa</taxon>
        <taxon>Ecdysozoa</taxon>
        <taxon>Nematoda</taxon>
        <taxon>Chromadorea</taxon>
        <taxon>Rhabditida</taxon>
        <taxon>Rhabditina</taxon>
        <taxon>Rhabditomorpha</taxon>
        <taxon>Rhabditoidea</taxon>
        <taxon>Rhabditidae</taxon>
        <taxon>Peloderinae</taxon>
        <taxon>Caenorhabditis</taxon>
    </lineage>
</organism>
<comment type="caution">
    <text evidence="2">The sequence shown here is derived from an EMBL/GenBank/DDBJ whole genome shotgun (WGS) entry which is preliminary data.</text>
</comment>
<sequence length="180" mass="21036">MCTYRIPINYPEYKERMAVLRARHAGILDDVKLTDGLGKILVDDYKLVHSEKKVPSFGSENGILLEQAWLKNKRRDILESYCREKITVLPTEMATFEKLYEKYNSPMGSDAVAFNELKENVSGFNLSEYFVDRQSVQAKIRKEMEDVNVDQKAEDFVDEQDAHERDQSKEEFDYHENEPV</sequence>
<evidence type="ECO:0000256" key="1">
    <source>
        <dbReference type="SAM" id="MobiDB-lite"/>
    </source>
</evidence>
<dbReference type="EMBL" id="PDUG01000021">
    <property type="protein sequence ID" value="PIC12547.1"/>
    <property type="molecule type" value="Genomic_DNA"/>
</dbReference>
<accession>A0A2G5SBY6</accession>
<evidence type="ECO:0000313" key="2">
    <source>
        <dbReference type="EMBL" id="PIC12547.1"/>
    </source>
</evidence>
<proteinExistence type="predicted"/>
<protein>
    <submittedName>
        <fullName evidence="2">Uncharacterized protein</fullName>
    </submittedName>
</protein>
<dbReference type="OrthoDB" id="124855at2759"/>
<keyword evidence="3" id="KW-1185">Reference proteome</keyword>
<dbReference type="AlphaFoldDB" id="A0A2G5SBY6"/>
<dbReference type="Proteomes" id="UP000230233">
    <property type="component" value="Unassembled WGS sequence"/>
</dbReference>
<reference evidence="3" key="1">
    <citation type="submission" date="2017-10" db="EMBL/GenBank/DDBJ databases">
        <title>Rapid genome shrinkage in a self-fertile nematode reveals novel sperm competition proteins.</title>
        <authorList>
            <person name="Yin D."/>
            <person name="Schwarz E.M."/>
            <person name="Thomas C.G."/>
            <person name="Felde R.L."/>
            <person name="Korf I.F."/>
            <person name="Cutter A.D."/>
            <person name="Schartner C.M."/>
            <person name="Ralston E.J."/>
            <person name="Meyer B.J."/>
            <person name="Haag E.S."/>
        </authorList>
    </citation>
    <scope>NUCLEOTIDE SEQUENCE [LARGE SCALE GENOMIC DNA]</scope>
    <source>
        <strain evidence="3">JU1422</strain>
    </source>
</reference>
<feature type="region of interest" description="Disordered" evidence="1">
    <location>
        <begin position="150"/>
        <end position="180"/>
    </location>
</feature>
<gene>
    <name evidence="2" type="ORF">B9Z55_028326</name>
</gene>